<evidence type="ECO:0000259" key="1">
    <source>
        <dbReference type="Pfam" id="PF00551"/>
    </source>
</evidence>
<dbReference type="GO" id="GO:0004479">
    <property type="term" value="F:methionyl-tRNA formyltransferase activity"/>
    <property type="evidence" value="ECO:0007669"/>
    <property type="project" value="TreeGrafter"/>
</dbReference>
<sequence>MSPAPAWRVAVVAALPQTAPPLVEAVRRLGHTVPVVIGWRRPRAWPGHLLGEHDLPSGVDLVLPHTTAAVGGLLRAYAVDMAVSYGYPRRLPADAVHAPRHGIANCHPSALPAYRGPNPVGWAVRDGREAIGVTWHRMDEELDNGTVLAAAGMPLLSEDWSFTHVNDRVLSVALPLLPTVLDRLAADDPGDAQTGGPPSWAGFFEADYATIDWTRPAHQVHDQVRAWNIAGHHPRLDGPVGVIEGRPWKVRRTSLTAPGHGAGRRVECADGPVWVTAADPLTAR</sequence>
<feature type="domain" description="Formyl transferase N-terminal" evidence="1">
    <location>
        <begin position="69"/>
        <end position="181"/>
    </location>
</feature>
<dbReference type="Pfam" id="PF00551">
    <property type="entry name" value="Formyl_trans_N"/>
    <property type="match status" value="1"/>
</dbReference>
<dbReference type="InterPro" id="IPR002376">
    <property type="entry name" value="Formyl_transf_N"/>
</dbReference>
<dbReference type="Proteomes" id="UP000327000">
    <property type="component" value="Unassembled WGS sequence"/>
</dbReference>
<dbReference type="SUPFAM" id="SSF53328">
    <property type="entry name" value="Formyltransferase"/>
    <property type="match status" value="1"/>
</dbReference>
<evidence type="ECO:0000313" key="2">
    <source>
        <dbReference type="EMBL" id="KAB7843704.1"/>
    </source>
</evidence>
<dbReference type="AlphaFoldDB" id="A0A5N5W861"/>
<dbReference type="InterPro" id="IPR036477">
    <property type="entry name" value="Formyl_transf_N_sf"/>
</dbReference>
<dbReference type="InterPro" id="IPR011034">
    <property type="entry name" value="Formyl_transferase-like_C_sf"/>
</dbReference>
<evidence type="ECO:0000313" key="3">
    <source>
        <dbReference type="Proteomes" id="UP000327000"/>
    </source>
</evidence>
<dbReference type="SUPFAM" id="SSF50486">
    <property type="entry name" value="FMT C-terminal domain-like"/>
    <property type="match status" value="1"/>
</dbReference>
<dbReference type="GO" id="GO:0005829">
    <property type="term" value="C:cytosol"/>
    <property type="evidence" value="ECO:0007669"/>
    <property type="project" value="TreeGrafter"/>
</dbReference>
<dbReference type="Gene3D" id="3.40.50.12230">
    <property type="match status" value="1"/>
</dbReference>
<gene>
    <name evidence="2" type="ORF">FRZ00_17265</name>
</gene>
<dbReference type="OrthoDB" id="9802815at2"/>
<accession>A0A5N5W861</accession>
<dbReference type="CDD" id="cd08369">
    <property type="entry name" value="FMT_core"/>
    <property type="match status" value="1"/>
</dbReference>
<protein>
    <submittedName>
        <fullName evidence="2">Methionyl-tRNA formyltransferase</fullName>
    </submittedName>
</protein>
<proteinExistence type="predicted"/>
<dbReference type="EMBL" id="VOKX01000032">
    <property type="protein sequence ID" value="KAB7843704.1"/>
    <property type="molecule type" value="Genomic_DNA"/>
</dbReference>
<keyword evidence="2" id="KW-0808">Transferase</keyword>
<dbReference type="RefSeq" id="WP_152264085.1">
    <property type="nucleotide sequence ID" value="NZ_VOKX01000032.1"/>
</dbReference>
<dbReference type="PANTHER" id="PTHR11138">
    <property type="entry name" value="METHIONYL-TRNA FORMYLTRANSFERASE"/>
    <property type="match status" value="1"/>
</dbReference>
<dbReference type="PANTHER" id="PTHR11138:SF5">
    <property type="entry name" value="METHIONYL-TRNA FORMYLTRANSFERASE, MITOCHONDRIAL"/>
    <property type="match status" value="1"/>
</dbReference>
<reference evidence="2 3" key="1">
    <citation type="journal article" date="2019" name="Microb. Cell Fact.">
        <title>Exploring novel herbicidin analogues by transcriptional regulator overexpression and MS/MS molecular networking.</title>
        <authorList>
            <person name="Shi Y."/>
            <person name="Gu R."/>
            <person name="Li Y."/>
            <person name="Wang X."/>
            <person name="Ren W."/>
            <person name="Li X."/>
            <person name="Wang L."/>
            <person name="Xie Y."/>
            <person name="Hong B."/>
        </authorList>
    </citation>
    <scope>NUCLEOTIDE SEQUENCE [LARGE SCALE GENOMIC DNA]</scope>
    <source>
        <strain evidence="2 3">US-43</strain>
    </source>
</reference>
<name>A0A5N5W861_STRMB</name>
<keyword evidence="3" id="KW-1185">Reference proteome</keyword>
<comment type="caution">
    <text evidence="2">The sequence shown here is derived from an EMBL/GenBank/DDBJ whole genome shotgun (WGS) entry which is preliminary data.</text>
</comment>
<organism evidence="2 3">
    <name type="scientific">Streptomyces mobaraensis</name>
    <name type="common">Streptoverticillium mobaraense</name>
    <dbReference type="NCBI Taxonomy" id="35621"/>
    <lineage>
        <taxon>Bacteria</taxon>
        <taxon>Bacillati</taxon>
        <taxon>Actinomycetota</taxon>
        <taxon>Actinomycetes</taxon>
        <taxon>Kitasatosporales</taxon>
        <taxon>Streptomycetaceae</taxon>
        <taxon>Streptomyces</taxon>
    </lineage>
</organism>